<dbReference type="InterPro" id="IPR011990">
    <property type="entry name" value="TPR-like_helical_dom_sf"/>
</dbReference>
<dbReference type="PANTHER" id="PTHR47941">
    <property type="entry name" value="PENTATRICOPEPTIDE REPEAT-CONTAINING PROTEIN 3, MITOCHONDRIAL"/>
    <property type="match status" value="1"/>
</dbReference>
<proteinExistence type="inferred from homology"/>
<feature type="repeat" description="PPR" evidence="3">
    <location>
        <begin position="114"/>
        <end position="148"/>
    </location>
</feature>
<sequence length="166" mass="18676">MLNTNPAPPIFEFNKILASLVKIQHFQTAISLFQQMQLRRIRTDIVNLNIFINCFCHLHQLNFAFSVFANILKLGFHPDTITITTLIRGLCDSGKLHKALHFHDDVIANGFQLDHVSYGTLIGGLCKIGETKAAMQVLKKIEEGLLVKLDVLMYNTVIDSLGKDNL</sequence>
<name>A0AAV0ZAS9_VICFA</name>
<dbReference type="Pfam" id="PF12854">
    <property type="entry name" value="PPR_1"/>
    <property type="match status" value="1"/>
</dbReference>
<evidence type="ECO:0000256" key="3">
    <source>
        <dbReference type="PROSITE-ProRule" id="PRU00708"/>
    </source>
</evidence>
<dbReference type="PROSITE" id="PS51375">
    <property type="entry name" value="PPR"/>
    <property type="match status" value="3"/>
</dbReference>
<dbReference type="EMBL" id="OX451735">
    <property type="protein sequence ID" value="CAI8595006.1"/>
    <property type="molecule type" value="Genomic_DNA"/>
</dbReference>
<comment type="similarity">
    <text evidence="1">Belongs to the PPR family. P subfamily.</text>
</comment>
<dbReference type="NCBIfam" id="TIGR00756">
    <property type="entry name" value="PPR"/>
    <property type="match status" value="4"/>
</dbReference>
<organism evidence="4 5">
    <name type="scientific">Vicia faba</name>
    <name type="common">Broad bean</name>
    <name type="synonym">Faba vulgaris</name>
    <dbReference type="NCBI Taxonomy" id="3906"/>
    <lineage>
        <taxon>Eukaryota</taxon>
        <taxon>Viridiplantae</taxon>
        <taxon>Streptophyta</taxon>
        <taxon>Embryophyta</taxon>
        <taxon>Tracheophyta</taxon>
        <taxon>Spermatophyta</taxon>
        <taxon>Magnoliopsida</taxon>
        <taxon>eudicotyledons</taxon>
        <taxon>Gunneridae</taxon>
        <taxon>Pentapetalae</taxon>
        <taxon>rosids</taxon>
        <taxon>fabids</taxon>
        <taxon>Fabales</taxon>
        <taxon>Fabaceae</taxon>
        <taxon>Papilionoideae</taxon>
        <taxon>50 kb inversion clade</taxon>
        <taxon>NPAAA clade</taxon>
        <taxon>Hologalegina</taxon>
        <taxon>IRL clade</taxon>
        <taxon>Fabeae</taxon>
        <taxon>Vicia</taxon>
    </lineage>
</organism>
<evidence type="ECO:0000313" key="4">
    <source>
        <dbReference type="EMBL" id="CAI8595006.1"/>
    </source>
</evidence>
<evidence type="ECO:0008006" key="6">
    <source>
        <dbReference type="Google" id="ProtNLM"/>
    </source>
</evidence>
<protein>
    <recommendedName>
        <fullName evidence="6">Pentatricopeptide repeat-containing protein</fullName>
    </recommendedName>
</protein>
<feature type="repeat" description="PPR" evidence="3">
    <location>
        <begin position="44"/>
        <end position="78"/>
    </location>
</feature>
<dbReference type="Pfam" id="PF13041">
    <property type="entry name" value="PPR_2"/>
    <property type="match status" value="1"/>
</dbReference>
<evidence type="ECO:0000313" key="5">
    <source>
        <dbReference type="Proteomes" id="UP001157006"/>
    </source>
</evidence>
<reference evidence="4 5" key="1">
    <citation type="submission" date="2023-01" db="EMBL/GenBank/DDBJ databases">
        <authorList>
            <person name="Kreplak J."/>
        </authorList>
    </citation>
    <scope>NUCLEOTIDE SEQUENCE [LARGE SCALE GENOMIC DNA]</scope>
</reference>
<dbReference type="AlphaFoldDB" id="A0AAV0ZAS9"/>
<accession>A0AAV0ZAS9</accession>
<evidence type="ECO:0000256" key="2">
    <source>
        <dbReference type="ARBA" id="ARBA00022737"/>
    </source>
</evidence>
<gene>
    <name evidence="4" type="ORF">VFH_I170040</name>
</gene>
<dbReference type="Gene3D" id="1.25.40.10">
    <property type="entry name" value="Tetratricopeptide repeat domain"/>
    <property type="match status" value="1"/>
</dbReference>
<keyword evidence="5" id="KW-1185">Reference proteome</keyword>
<keyword evidence="2" id="KW-0677">Repeat</keyword>
<feature type="repeat" description="PPR" evidence="3">
    <location>
        <begin position="79"/>
        <end position="113"/>
    </location>
</feature>
<evidence type="ECO:0000256" key="1">
    <source>
        <dbReference type="ARBA" id="ARBA00007626"/>
    </source>
</evidence>
<dbReference type="Proteomes" id="UP001157006">
    <property type="component" value="Chromosome 1S"/>
</dbReference>
<dbReference type="InterPro" id="IPR002885">
    <property type="entry name" value="PPR_rpt"/>
</dbReference>